<dbReference type="InterPro" id="IPR003313">
    <property type="entry name" value="AraC-bd"/>
</dbReference>
<proteinExistence type="predicted"/>
<evidence type="ECO:0000313" key="5">
    <source>
        <dbReference type="EMBL" id="QGR09393.1"/>
    </source>
</evidence>
<gene>
    <name evidence="5" type="ORF">CTZ24_21375</name>
</gene>
<evidence type="ECO:0000256" key="2">
    <source>
        <dbReference type="ARBA" id="ARBA00023125"/>
    </source>
</evidence>
<dbReference type="InterPro" id="IPR009057">
    <property type="entry name" value="Homeodomain-like_sf"/>
</dbReference>
<evidence type="ECO:0000256" key="3">
    <source>
        <dbReference type="ARBA" id="ARBA00023163"/>
    </source>
</evidence>
<dbReference type="InterPro" id="IPR018060">
    <property type="entry name" value="HTH_AraC"/>
</dbReference>
<dbReference type="Pfam" id="PF12833">
    <property type="entry name" value="HTH_18"/>
    <property type="match status" value="1"/>
</dbReference>
<dbReference type="Proteomes" id="UP000424872">
    <property type="component" value="Plasmid pMSR2A"/>
</dbReference>
<dbReference type="GO" id="GO:0043565">
    <property type="term" value="F:sequence-specific DNA binding"/>
    <property type="evidence" value="ECO:0007669"/>
    <property type="project" value="InterPro"/>
</dbReference>
<accession>A0AAP9H9Y7</accession>
<dbReference type="SUPFAM" id="SSF46689">
    <property type="entry name" value="Homeodomain-like"/>
    <property type="match status" value="2"/>
</dbReference>
<dbReference type="Gene3D" id="1.10.10.60">
    <property type="entry name" value="Homeodomain-like"/>
    <property type="match status" value="2"/>
</dbReference>
<sequence length="258" mass="29070">MVLVPLFASEWFARNGIECSRVTASDSAFPRHLHDEYVVCANLSGREAIWLDGKSYEAQAGQVTVYNPTSVQASQFSVEPVSFISVHLPQSVLAGTPALREGAFHHSPLFAAICDYADATRQHDEGLQEQQLMWLCGELLDDSASRHQGDAQLMVQVKEYLRANLSSKPQLATLAQQVGLSKYHLVRRFTQLTGMPPLQYHMQLRLHHARELLRRGVHAQDAALQLGFYDQSHFINAFRKVMGTTPHHYAHQLRINSR</sequence>
<protein>
    <submittedName>
        <fullName evidence="5">AraC family transcriptional regulator</fullName>
    </submittedName>
</protein>
<dbReference type="SMART" id="SM00342">
    <property type="entry name" value="HTH_ARAC"/>
    <property type="match status" value="1"/>
</dbReference>
<dbReference type="GO" id="GO:0003700">
    <property type="term" value="F:DNA-binding transcription factor activity"/>
    <property type="evidence" value="ECO:0007669"/>
    <property type="project" value="InterPro"/>
</dbReference>
<dbReference type="PANTHER" id="PTHR46796">
    <property type="entry name" value="HTH-TYPE TRANSCRIPTIONAL ACTIVATOR RHAS-RELATED"/>
    <property type="match status" value="1"/>
</dbReference>
<organism evidence="5 6">
    <name type="scientific">Pantoea phytobeneficialis</name>
    <dbReference type="NCBI Taxonomy" id="2052056"/>
    <lineage>
        <taxon>Bacteria</taxon>
        <taxon>Pseudomonadati</taxon>
        <taxon>Pseudomonadota</taxon>
        <taxon>Gammaproteobacteria</taxon>
        <taxon>Enterobacterales</taxon>
        <taxon>Erwiniaceae</taxon>
        <taxon>Pantoea</taxon>
    </lineage>
</organism>
<reference evidence="6" key="1">
    <citation type="submission" date="2017-11" db="EMBL/GenBank/DDBJ databases">
        <title>Genome sequence of Pantoea sp. MSR2.</title>
        <authorList>
            <person name="Nascimento F.X."/>
        </authorList>
    </citation>
    <scope>NUCLEOTIDE SEQUENCE [LARGE SCALE GENOMIC DNA]</scope>
    <source>
        <strain evidence="6">MSR2</strain>
        <plasmid evidence="6">pmsr2a</plasmid>
    </source>
</reference>
<evidence type="ECO:0000259" key="4">
    <source>
        <dbReference type="PROSITE" id="PS01124"/>
    </source>
</evidence>
<dbReference type="InterPro" id="IPR037923">
    <property type="entry name" value="HTH-like"/>
</dbReference>
<evidence type="ECO:0000313" key="6">
    <source>
        <dbReference type="Proteomes" id="UP000424872"/>
    </source>
</evidence>
<keyword evidence="2" id="KW-0238">DNA-binding</keyword>
<dbReference type="AlphaFoldDB" id="A0AAP9H9Y7"/>
<geneLocation type="plasmid" evidence="6">
    <name>pmsr2a</name>
</geneLocation>
<dbReference type="PROSITE" id="PS01124">
    <property type="entry name" value="HTH_ARAC_FAMILY_2"/>
    <property type="match status" value="1"/>
</dbReference>
<dbReference type="SUPFAM" id="SSF51215">
    <property type="entry name" value="Regulatory protein AraC"/>
    <property type="match status" value="1"/>
</dbReference>
<feature type="domain" description="HTH araC/xylS-type" evidence="4">
    <location>
        <begin position="155"/>
        <end position="252"/>
    </location>
</feature>
<evidence type="ECO:0000256" key="1">
    <source>
        <dbReference type="ARBA" id="ARBA00023015"/>
    </source>
</evidence>
<dbReference type="Pfam" id="PF02311">
    <property type="entry name" value="AraC_binding"/>
    <property type="match status" value="1"/>
</dbReference>
<keyword evidence="3" id="KW-0804">Transcription</keyword>
<dbReference type="KEGG" id="ppho:CTZ24_21375"/>
<dbReference type="PANTHER" id="PTHR46796:SF2">
    <property type="entry name" value="TRANSCRIPTIONAL REGULATORY PROTEIN"/>
    <property type="match status" value="1"/>
</dbReference>
<dbReference type="EMBL" id="CP024637">
    <property type="protein sequence ID" value="QGR09393.1"/>
    <property type="molecule type" value="Genomic_DNA"/>
</dbReference>
<keyword evidence="5" id="KW-0614">Plasmid</keyword>
<keyword evidence="1" id="KW-0805">Transcription regulation</keyword>
<dbReference type="InterPro" id="IPR050204">
    <property type="entry name" value="AraC_XylS_family_regulators"/>
</dbReference>
<name>A0AAP9H9Y7_9GAMM</name>